<evidence type="ECO:0000256" key="1">
    <source>
        <dbReference type="SAM" id="MobiDB-lite"/>
    </source>
</evidence>
<proteinExistence type="predicted"/>
<dbReference type="Proteomes" id="UP001595613">
    <property type="component" value="Unassembled WGS sequence"/>
</dbReference>
<protein>
    <submittedName>
        <fullName evidence="2">Uncharacterized protein</fullName>
    </submittedName>
</protein>
<organism evidence="2 3">
    <name type="scientific">Devosia honganensis</name>
    <dbReference type="NCBI Taxonomy" id="1610527"/>
    <lineage>
        <taxon>Bacteria</taxon>
        <taxon>Pseudomonadati</taxon>
        <taxon>Pseudomonadota</taxon>
        <taxon>Alphaproteobacteria</taxon>
        <taxon>Hyphomicrobiales</taxon>
        <taxon>Devosiaceae</taxon>
        <taxon>Devosia</taxon>
    </lineage>
</organism>
<keyword evidence="3" id="KW-1185">Reference proteome</keyword>
<dbReference type="RefSeq" id="WP_380095058.1">
    <property type="nucleotide sequence ID" value="NZ_JBHRYD010000001.1"/>
</dbReference>
<evidence type="ECO:0000313" key="3">
    <source>
        <dbReference type="Proteomes" id="UP001595613"/>
    </source>
</evidence>
<comment type="caution">
    <text evidence="2">The sequence shown here is derived from an EMBL/GenBank/DDBJ whole genome shotgun (WGS) entry which is preliminary data.</text>
</comment>
<name>A0ABV7WXC3_9HYPH</name>
<feature type="compositionally biased region" description="Low complexity" evidence="1">
    <location>
        <begin position="15"/>
        <end position="28"/>
    </location>
</feature>
<reference evidence="3" key="1">
    <citation type="journal article" date="2019" name="Int. J. Syst. Evol. Microbiol.">
        <title>The Global Catalogue of Microorganisms (GCM) 10K type strain sequencing project: providing services to taxonomists for standard genome sequencing and annotation.</title>
        <authorList>
            <consortium name="The Broad Institute Genomics Platform"/>
            <consortium name="The Broad Institute Genome Sequencing Center for Infectious Disease"/>
            <person name="Wu L."/>
            <person name="Ma J."/>
        </authorList>
    </citation>
    <scope>NUCLEOTIDE SEQUENCE [LARGE SCALE GENOMIC DNA]</scope>
    <source>
        <strain evidence="3">KCTC 42281</strain>
    </source>
</reference>
<evidence type="ECO:0000313" key="2">
    <source>
        <dbReference type="EMBL" id="MFC3703911.1"/>
    </source>
</evidence>
<accession>A0ABV7WXC3</accession>
<dbReference type="EMBL" id="JBHRYD010000001">
    <property type="protein sequence ID" value="MFC3703911.1"/>
    <property type="molecule type" value="Genomic_DNA"/>
</dbReference>
<feature type="region of interest" description="Disordered" evidence="1">
    <location>
        <begin position="1"/>
        <end position="28"/>
    </location>
</feature>
<sequence length="107" mass="11300">MNIYRHGALAKGRADPAARPGPGRPPKAAALGGLVATSNIHLETVRALKTINSLIAALPMQSSGGRTIRGCKGLKSVPKCFYRLAKEPSCARKCQILPLEAPGETRQ</sequence>
<gene>
    <name evidence="2" type="ORF">ACFOOL_03970</name>
</gene>